<evidence type="ECO:0000256" key="5">
    <source>
        <dbReference type="PROSITE-ProRule" id="PRU01240"/>
    </source>
</evidence>
<dbReference type="GO" id="GO:0005615">
    <property type="term" value="C:extracellular space"/>
    <property type="evidence" value="ECO:0007669"/>
    <property type="project" value="TreeGrafter"/>
</dbReference>
<dbReference type="PANTHER" id="PTHR43806">
    <property type="entry name" value="PEPTIDASE S8"/>
    <property type="match status" value="1"/>
</dbReference>
<dbReference type="AlphaFoldDB" id="A0A1M5MTF2"/>
<keyword evidence="2 5" id="KW-0645">Protease</keyword>
<dbReference type="Pfam" id="PF00082">
    <property type="entry name" value="Peptidase_S8"/>
    <property type="match status" value="1"/>
</dbReference>
<dbReference type="InterPro" id="IPR023828">
    <property type="entry name" value="Peptidase_S8_Ser-AS"/>
</dbReference>
<evidence type="ECO:0000259" key="7">
    <source>
        <dbReference type="Pfam" id="PF00082"/>
    </source>
</evidence>
<dbReference type="STRING" id="229205.SAMN05444372_11012"/>
<dbReference type="PROSITE" id="PS00138">
    <property type="entry name" value="SUBTILASE_SER"/>
    <property type="match status" value="1"/>
</dbReference>
<dbReference type="EMBL" id="FQWF01000010">
    <property type="protein sequence ID" value="SHG80063.1"/>
    <property type="molecule type" value="Genomic_DNA"/>
</dbReference>
<evidence type="ECO:0000313" key="8">
    <source>
        <dbReference type="EMBL" id="SHG80063.1"/>
    </source>
</evidence>
<dbReference type="InterPro" id="IPR022398">
    <property type="entry name" value="Peptidase_S8_His-AS"/>
</dbReference>
<dbReference type="PROSITE" id="PS51892">
    <property type="entry name" value="SUBTILASE"/>
    <property type="match status" value="1"/>
</dbReference>
<sequence length="423" mass="44579">MKKIKIAVGTLFFLALFSSCQNENLEQSEIENIVKPAELAGEKILGSYIILFNDDKSESSRMKMSTKVFSSRLEKSNAYKVIEGDAKFKIDRLLSNIKFDNSKVSNYYSTQFNGISVHDVSVDELKEFSKNPAVKAIYYDQIIPNPIDNIIKSPQNNIASRIAGQVTPCGITNAGGFVNGATSNAWIWIVDTGVDTDHPDLNVITDTRYAKSYIGTSVEDCNGHGTHVAGTAAAKNNTIGVVGVSAGAPIVPIRVFGCTGGASSSDILAAINHIGANDAPGDVVNMSLGGFFGANCSTTSPYLTALRGLGTSGTRVALAAGNDAADATLYSPACTNGTNIFTVASMTCEKTFSSFSNYNRSAVDVIATGSNVQSTWLNGGYNTISGTSMASPHVAGIMHARNGSPALSGSVTSRSQIYPIAVR</sequence>
<dbReference type="GO" id="GO:0006508">
    <property type="term" value="P:proteolysis"/>
    <property type="evidence" value="ECO:0007669"/>
    <property type="project" value="UniProtKB-KW"/>
</dbReference>
<dbReference type="Proteomes" id="UP000184020">
    <property type="component" value="Unassembled WGS sequence"/>
</dbReference>
<dbReference type="OrthoDB" id="1055762at2"/>
<comment type="similarity">
    <text evidence="1 5">Belongs to the peptidase S8 family.</text>
</comment>
<dbReference type="PROSITE" id="PS51257">
    <property type="entry name" value="PROKAR_LIPOPROTEIN"/>
    <property type="match status" value="1"/>
</dbReference>
<dbReference type="InterPro" id="IPR036852">
    <property type="entry name" value="Peptidase_S8/S53_dom_sf"/>
</dbReference>
<feature type="active site" description="Charge relay system" evidence="5">
    <location>
        <position position="191"/>
    </location>
</feature>
<feature type="active site" description="Charge relay system" evidence="5">
    <location>
        <position position="388"/>
    </location>
</feature>
<name>A0A1M5MTF2_9FLAO</name>
<keyword evidence="4 5" id="KW-0720">Serine protease</keyword>
<reference evidence="9" key="1">
    <citation type="submission" date="2016-11" db="EMBL/GenBank/DDBJ databases">
        <authorList>
            <person name="Varghese N."/>
            <person name="Submissions S."/>
        </authorList>
    </citation>
    <scope>NUCLEOTIDE SEQUENCE [LARGE SCALE GENOMIC DNA]</scope>
    <source>
        <strain evidence="9">DSM 17659</strain>
    </source>
</reference>
<dbReference type="RefSeq" id="WP_073020394.1">
    <property type="nucleotide sequence ID" value="NZ_FQWF01000010.1"/>
</dbReference>
<evidence type="ECO:0000256" key="6">
    <source>
        <dbReference type="SAM" id="SignalP"/>
    </source>
</evidence>
<feature type="active site" description="Charge relay system" evidence="5">
    <location>
        <position position="224"/>
    </location>
</feature>
<keyword evidence="6" id="KW-0732">Signal</keyword>
<dbReference type="InterPro" id="IPR050131">
    <property type="entry name" value="Peptidase_S8_subtilisin-like"/>
</dbReference>
<dbReference type="GO" id="GO:0004252">
    <property type="term" value="F:serine-type endopeptidase activity"/>
    <property type="evidence" value="ECO:0007669"/>
    <property type="project" value="UniProtKB-UniRule"/>
</dbReference>
<gene>
    <name evidence="8" type="ORF">SAMN05444372_11012</name>
</gene>
<accession>A0A1M5MTF2</accession>
<keyword evidence="9" id="KW-1185">Reference proteome</keyword>
<feature type="signal peptide" evidence="6">
    <location>
        <begin position="1"/>
        <end position="22"/>
    </location>
</feature>
<organism evidence="8 9">
    <name type="scientific">Flavobacterium micromati</name>
    <dbReference type="NCBI Taxonomy" id="229205"/>
    <lineage>
        <taxon>Bacteria</taxon>
        <taxon>Pseudomonadati</taxon>
        <taxon>Bacteroidota</taxon>
        <taxon>Flavobacteriia</taxon>
        <taxon>Flavobacteriales</taxon>
        <taxon>Flavobacteriaceae</taxon>
        <taxon>Flavobacterium</taxon>
    </lineage>
</organism>
<dbReference type="PROSITE" id="PS00137">
    <property type="entry name" value="SUBTILASE_HIS"/>
    <property type="match status" value="1"/>
</dbReference>
<dbReference type="InterPro" id="IPR015500">
    <property type="entry name" value="Peptidase_S8_subtilisin-rel"/>
</dbReference>
<evidence type="ECO:0000256" key="3">
    <source>
        <dbReference type="ARBA" id="ARBA00022801"/>
    </source>
</evidence>
<feature type="chain" id="PRO_5009912424" evidence="6">
    <location>
        <begin position="23"/>
        <end position="423"/>
    </location>
</feature>
<protein>
    <submittedName>
        <fullName evidence="8">Peptidase inhibitor I9</fullName>
    </submittedName>
</protein>
<evidence type="ECO:0000256" key="1">
    <source>
        <dbReference type="ARBA" id="ARBA00011073"/>
    </source>
</evidence>
<dbReference type="PRINTS" id="PR00723">
    <property type="entry name" value="SUBTILISIN"/>
</dbReference>
<evidence type="ECO:0000256" key="2">
    <source>
        <dbReference type="ARBA" id="ARBA00022670"/>
    </source>
</evidence>
<evidence type="ECO:0000256" key="4">
    <source>
        <dbReference type="ARBA" id="ARBA00022825"/>
    </source>
</evidence>
<evidence type="ECO:0000313" key="9">
    <source>
        <dbReference type="Proteomes" id="UP000184020"/>
    </source>
</evidence>
<keyword evidence="3 5" id="KW-0378">Hydrolase</keyword>
<dbReference type="Gene3D" id="3.40.50.200">
    <property type="entry name" value="Peptidase S8/S53 domain"/>
    <property type="match status" value="1"/>
</dbReference>
<proteinExistence type="inferred from homology"/>
<dbReference type="SUPFAM" id="SSF52743">
    <property type="entry name" value="Subtilisin-like"/>
    <property type="match status" value="1"/>
</dbReference>
<feature type="domain" description="Peptidase S8/S53" evidence="7">
    <location>
        <begin position="186"/>
        <end position="398"/>
    </location>
</feature>
<dbReference type="InterPro" id="IPR000209">
    <property type="entry name" value="Peptidase_S8/S53_dom"/>
</dbReference>
<dbReference type="PANTHER" id="PTHR43806:SF11">
    <property type="entry name" value="CEREVISIN-RELATED"/>
    <property type="match status" value="1"/>
</dbReference>